<evidence type="ECO:0000256" key="1">
    <source>
        <dbReference type="SAM" id="MobiDB-lite"/>
    </source>
</evidence>
<name>A0A4R2L2E3_9GAMM</name>
<comment type="caution">
    <text evidence="2">The sequence shown here is derived from an EMBL/GenBank/DDBJ whole genome shotgun (WGS) entry which is preliminary data.</text>
</comment>
<dbReference type="AlphaFoldDB" id="A0A4R2L2E3"/>
<dbReference type="EMBL" id="SLWY01000009">
    <property type="protein sequence ID" value="TCO81254.1"/>
    <property type="molecule type" value="Genomic_DNA"/>
</dbReference>
<gene>
    <name evidence="2" type="ORF">EV699_10996</name>
</gene>
<accession>A0A4R2L2E3</accession>
<dbReference type="RefSeq" id="WP_207923004.1">
    <property type="nucleotide sequence ID" value="NZ_SLWY01000009.1"/>
</dbReference>
<evidence type="ECO:0000313" key="2">
    <source>
        <dbReference type="EMBL" id="TCO81254.1"/>
    </source>
</evidence>
<dbReference type="Proteomes" id="UP000295765">
    <property type="component" value="Unassembled WGS sequence"/>
</dbReference>
<reference evidence="2 3" key="1">
    <citation type="submission" date="2019-03" db="EMBL/GenBank/DDBJ databases">
        <title>Genomic Encyclopedia of Type Strains, Phase IV (KMG-IV): sequencing the most valuable type-strain genomes for metagenomic binning, comparative biology and taxonomic classification.</title>
        <authorList>
            <person name="Goeker M."/>
        </authorList>
    </citation>
    <scope>NUCLEOTIDE SEQUENCE [LARGE SCALE GENOMIC DNA]</scope>
    <source>
        <strain evidence="2 3">DSM 25287</strain>
    </source>
</reference>
<feature type="region of interest" description="Disordered" evidence="1">
    <location>
        <begin position="60"/>
        <end position="94"/>
    </location>
</feature>
<protein>
    <submittedName>
        <fullName evidence="2">Uncharacterized protein</fullName>
    </submittedName>
</protein>
<organism evidence="2 3">
    <name type="scientific">Plasticicumulans lactativorans</name>
    <dbReference type="NCBI Taxonomy" id="1133106"/>
    <lineage>
        <taxon>Bacteria</taxon>
        <taxon>Pseudomonadati</taxon>
        <taxon>Pseudomonadota</taxon>
        <taxon>Gammaproteobacteria</taxon>
        <taxon>Candidatus Competibacteraceae</taxon>
        <taxon>Plasticicumulans</taxon>
    </lineage>
</organism>
<sequence>MITFDSPFERCPVCNEYVLLDCTQVECAKEHHCAVGQKCPLLRYFEGKAFVAGAVGPQRMEDDASAGDTDCAPAGGTPPAGRGQGAAALERRVA</sequence>
<proteinExistence type="predicted"/>
<feature type="compositionally biased region" description="Low complexity" evidence="1">
    <location>
        <begin position="72"/>
        <end position="88"/>
    </location>
</feature>
<keyword evidence="3" id="KW-1185">Reference proteome</keyword>
<evidence type="ECO:0000313" key="3">
    <source>
        <dbReference type="Proteomes" id="UP000295765"/>
    </source>
</evidence>